<proteinExistence type="inferred from homology"/>
<protein>
    <recommendedName>
        <fullName evidence="7">Ferric uptake regulation protein</fullName>
    </recommendedName>
</protein>
<reference evidence="8 9" key="1">
    <citation type="submission" date="2020-05" db="EMBL/GenBank/DDBJ databases">
        <title>Azospirillum oleiclasticum sp. nov, a nitrogen-fixing and heavy crude oil-emulsifying bacterium isolated from the crude oil of Yumen Oilfield.</title>
        <authorList>
            <person name="Wu D."/>
            <person name="Cai M."/>
            <person name="Zhang X."/>
        </authorList>
    </citation>
    <scope>NUCLEOTIDE SEQUENCE [LARGE SCALE GENOMIC DNA]</scope>
    <source>
        <strain evidence="8 9">ROY-1-1-2</strain>
    </source>
</reference>
<comment type="subunit">
    <text evidence="7">Homodimer.</text>
</comment>
<evidence type="ECO:0000256" key="6">
    <source>
        <dbReference type="ARBA" id="ARBA00023163"/>
    </source>
</evidence>
<name>A0ABX2TEL7_9PROT</name>
<keyword evidence="3 7" id="KW-0862">Zinc</keyword>
<dbReference type="SUPFAM" id="SSF46785">
    <property type="entry name" value="Winged helix' DNA-binding domain"/>
    <property type="match status" value="1"/>
</dbReference>
<dbReference type="Gene3D" id="1.10.10.10">
    <property type="entry name" value="Winged helix-like DNA-binding domain superfamily/Winged helix DNA-binding domain"/>
    <property type="match status" value="1"/>
</dbReference>
<evidence type="ECO:0000256" key="2">
    <source>
        <dbReference type="ARBA" id="ARBA00022491"/>
    </source>
</evidence>
<dbReference type="Pfam" id="PF01475">
    <property type="entry name" value="FUR"/>
    <property type="match status" value="1"/>
</dbReference>
<keyword evidence="5 7" id="KW-0238">DNA-binding</keyword>
<evidence type="ECO:0000256" key="4">
    <source>
        <dbReference type="ARBA" id="ARBA00023015"/>
    </source>
</evidence>
<comment type="similarity">
    <text evidence="1 7">Belongs to the Fur family.</text>
</comment>
<evidence type="ECO:0000313" key="8">
    <source>
        <dbReference type="EMBL" id="NYZ22781.1"/>
    </source>
</evidence>
<evidence type="ECO:0000256" key="7">
    <source>
        <dbReference type="RuleBase" id="RU364037"/>
    </source>
</evidence>
<evidence type="ECO:0000313" key="9">
    <source>
        <dbReference type="Proteomes" id="UP000584642"/>
    </source>
</evidence>
<dbReference type="PANTHER" id="PTHR33202:SF7">
    <property type="entry name" value="FERRIC UPTAKE REGULATION PROTEIN"/>
    <property type="match status" value="1"/>
</dbReference>
<sequence>MTEQRRVIARVLSEADDHPDVEEVYRRASAHDAGISLATVYRAMRMFEDAGIVERIDVGDGRAHYEEARGDQHHHLIDVETGSVAEFTSADVDAILQRIARDLGYSLVGTRLALFGVRRDKPAEER</sequence>
<keyword evidence="7" id="KW-0479">Metal-binding</keyword>
<keyword evidence="7" id="KW-0963">Cytoplasm</keyword>
<dbReference type="Proteomes" id="UP000584642">
    <property type="component" value="Unassembled WGS sequence"/>
</dbReference>
<dbReference type="PANTHER" id="PTHR33202">
    <property type="entry name" value="ZINC UPTAKE REGULATION PROTEIN"/>
    <property type="match status" value="1"/>
</dbReference>
<keyword evidence="9" id="KW-1185">Reference proteome</keyword>
<dbReference type="Gene3D" id="3.30.1490.190">
    <property type="match status" value="1"/>
</dbReference>
<keyword evidence="2 7" id="KW-0678">Repressor</keyword>
<keyword evidence="6 7" id="KW-0804">Transcription</keyword>
<dbReference type="EMBL" id="JABFDB010000021">
    <property type="protein sequence ID" value="NYZ22781.1"/>
    <property type="molecule type" value="Genomic_DNA"/>
</dbReference>
<keyword evidence="4 7" id="KW-0805">Transcription regulation</keyword>
<comment type="subcellular location">
    <subcellularLocation>
        <location evidence="7">Cytoplasm</location>
    </subcellularLocation>
</comment>
<dbReference type="InterPro" id="IPR002481">
    <property type="entry name" value="FUR"/>
</dbReference>
<organism evidence="8 9">
    <name type="scientific">Azospirillum oleiclasticum</name>
    <dbReference type="NCBI Taxonomy" id="2735135"/>
    <lineage>
        <taxon>Bacteria</taxon>
        <taxon>Pseudomonadati</taxon>
        <taxon>Pseudomonadota</taxon>
        <taxon>Alphaproteobacteria</taxon>
        <taxon>Rhodospirillales</taxon>
        <taxon>Azospirillaceae</taxon>
        <taxon>Azospirillum</taxon>
    </lineage>
</organism>
<accession>A0ABX2TEL7</accession>
<dbReference type="InterPro" id="IPR036388">
    <property type="entry name" value="WH-like_DNA-bd_sf"/>
</dbReference>
<comment type="caution">
    <text evidence="8">The sequence shown here is derived from an EMBL/GenBank/DDBJ whole genome shotgun (WGS) entry which is preliminary data.</text>
</comment>
<evidence type="ECO:0000256" key="3">
    <source>
        <dbReference type="ARBA" id="ARBA00022833"/>
    </source>
</evidence>
<dbReference type="InterPro" id="IPR043135">
    <property type="entry name" value="Fur_C"/>
</dbReference>
<dbReference type="InterPro" id="IPR036390">
    <property type="entry name" value="WH_DNA-bd_sf"/>
</dbReference>
<evidence type="ECO:0000256" key="5">
    <source>
        <dbReference type="ARBA" id="ARBA00023125"/>
    </source>
</evidence>
<dbReference type="CDD" id="cd07153">
    <property type="entry name" value="Fur_like"/>
    <property type="match status" value="1"/>
</dbReference>
<gene>
    <name evidence="7" type="primary">fur</name>
    <name evidence="8" type="ORF">HND93_23975</name>
</gene>
<evidence type="ECO:0000256" key="1">
    <source>
        <dbReference type="ARBA" id="ARBA00007957"/>
    </source>
</evidence>
<keyword evidence="7" id="KW-0408">Iron</keyword>